<evidence type="ECO:0000313" key="16">
    <source>
        <dbReference type="EMBL" id="KAI1717212.1"/>
    </source>
</evidence>
<dbReference type="GO" id="GO:0016020">
    <property type="term" value="C:membrane"/>
    <property type="evidence" value="ECO:0007669"/>
    <property type="project" value="InterPro"/>
</dbReference>
<proteinExistence type="inferred from homology"/>
<dbReference type="CDD" id="cd18603">
    <property type="entry name" value="ABC_6TM_MRP1_2_3_6_D2_like"/>
    <property type="match status" value="1"/>
</dbReference>
<evidence type="ECO:0000256" key="2">
    <source>
        <dbReference type="ARBA" id="ARBA00009726"/>
    </source>
</evidence>
<feature type="transmembrane region" description="Helical" evidence="13">
    <location>
        <begin position="93"/>
        <end position="112"/>
    </location>
</feature>
<evidence type="ECO:0000256" key="13">
    <source>
        <dbReference type="SAM" id="Phobius"/>
    </source>
</evidence>
<dbReference type="Gene3D" id="1.20.1560.10">
    <property type="entry name" value="ABC transporter type 1, transmembrane domain"/>
    <property type="match status" value="3"/>
</dbReference>
<evidence type="ECO:0000256" key="1">
    <source>
        <dbReference type="ARBA" id="ARBA00004127"/>
    </source>
</evidence>
<dbReference type="Gene3D" id="3.40.50.300">
    <property type="entry name" value="P-loop containing nucleotide triphosphate hydrolases"/>
    <property type="match status" value="2"/>
</dbReference>
<dbReference type="PANTHER" id="PTHR24223">
    <property type="entry name" value="ATP-BINDING CASSETTE SUB-FAMILY C"/>
    <property type="match status" value="1"/>
</dbReference>
<dbReference type="GO" id="GO:0015431">
    <property type="term" value="F:ABC-type glutathione S-conjugate transporter activity"/>
    <property type="evidence" value="ECO:0007669"/>
    <property type="project" value="UniProtKB-EC"/>
</dbReference>
<keyword evidence="7" id="KW-0067">ATP-binding</keyword>
<evidence type="ECO:0000256" key="8">
    <source>
        <dbReference type="ARBA" id="ARBA00022989"/>
    </source>
</evidence>
<keyword evidence="17" id="KW-1185">Reference proteome</keyword>
<feature type="transmembrane region" description="Helical" evidence="13">
    <location>
        <begin position="132"/>
        <end position="149"/>
    </location>
</feature>
<dbReference type="InterPro" id="IPR027417">
    <property type="entry name" value="P-loop_NTPase"/>
</dbReference>
<evidence type="ECO:0000313" key="17">
    <source>
        <dbReference type="Proteomes" id="UP001201812"/>
    </source>
</evidence>
<feature type="transmembrane region" description="Helical" evidence="13">
    <location>
        <begin position="58"/>
        <end position="81"/>
    </location>
</feature>
<dbReference type="SMART" id="SM00382">
    <property type="entry name" value="AAA"/>
    <property type="match status" value="1"/>
</dbReference>
<feature type="transmembrane region" description="Helical" evidence="13">
    <location>
        <begin position="161"/>
        <end position="184"/>
    </location>
</feature>
<dbReference type="PROSITE" id="PS50893">
    <property type="entry name" value="ABC_TRANSPORTER_2"/>
    <property type="match status" value="1"/>
</dbReference>
<evidence type="ECO:0000256" key="12">
    <source>
        <dbReference type="SAM" id="MobiDB-lite"/>
    </source>
</evidence>
<feature type="transmembrane region" description="Helical" evidence="13">
    <location>
        <begin position="399"/>
        <end position="418"/>
    </location>
</feature>
<feature type="transmembrane region" description="Helical" evidence="13">
    <location>
        <begin position="934"/>
        <end position="961"/>
    </location>
</feature>
<feature type="domain" description="ABC transmembrane type-1" evidence="15">
    <location>
        <begin position="897"/>
        <end position="1180"/>
    </location>
</feature>
<dbReference type="GO" id="GO:0005524">
    <property type="term" value="F:ATP binding"/>
    <property type="evidence" value="ECO:0007669"/>
    <property type="project" value="UniProtKB-KW"/>
</dbReference>
<feature type="compositionally biased region" description="Basic and acidic residues" evidence="12">
    <location>
        <begin position="853"/>
        <end position="869"/>
    </location>
</feature>
<dbReference type="EC" id="7.6.2.3" evidence="10"/>
<feature type="domain" description="ABC transmembrane type-1" evidence="15">
    <location>
        <begin position="488"/>
        <end position="589"/>
    </location>
</feature>
<evidence type="ECO:0000256" key="5">
    <source>
        <dbReference type="ARBA" id="ARBA00022737"/>
    </source>
</evidence>
<feature type="transmembrane region" description="Helical" evidence="13">
    <location>
        <begin position="890"/>
        <end position="914"/>
    </location>
</feature>
<evidence type="ECO:0000259" key="15">
    <source>
        <dbReference type="PROSITE" id="PS50929"/>
    </source>
</evidence>
<reference evidence="16" key="1">
    <citation type="submission" date="2022-01" db="EMBL/GenBank/DDBJ databases">
        <title>Genome Sequence Resource for Two Populations of Ditylenchus destructor, the Migratory Endoparasitic Phytonematode.</title>
        <authorList>
            <person name="Zhang H."/>
            <person name="Lin R."/>
            <person name="Xie B."/>
        </authorList>
    </citation>
    <scope>NUCLEOTIDE SEQUENCE</scope>
    <source>
        <strain evidence="16">BazhouSP</strain>
    </source>
</reference>
<evidence type="ECO:0000259" key="14">
    <source>
        <dbReference type="PROSITE" id="PS50893"/>
    </source>
</evidence>
<keyword evidence="4 13" id="KW-0812">Transmembrane</keyword>
<evidence type="ECO:0000256" key="11">
    <source>
        <dbReference type="ARBA" id="ARBA00047523"/>
    </source>
</evidence>
<evidence type="ECO:0000256" key="9">
    <source>
        <dbReference type="ARBA" id="ARBA00023136"/>
    </source>
</evidence>
<dbReference type="Pfam" id="PF00005">
    <property type="entry name" value="ABC_tran"/>
    <property type="match status" value="2"/>
</dbReference>
<feature type="domain" description="ABC transporter" evidence="14">
    <location>
        <begin position="641"/>
        <end position="868"/>
    </location>
</feature>
<comment type="similarity">
    <text evidence="2">Belongs to the ABC transporter superfamily. ABCC family. Conjugate transporter (TC 3.A.1.208) subfamily.</text>
</comment>
<dbReference type="SUPFAM" id="SSF90123">
    <property type="entry name" value="ABC transporter transmembrane region"/>
    <property type="match status" value="2"/>
</dbReference>
<dbReference type="GO" id="GO:0012505">
    <property type="term" value="C:endomembrane system"/>
    <property type="evidence" value="ECO:0007669"/>
    <property type="project" value="UniProtKB-SubCell"/>
</dbReference>
<keyword evidence="6" id="KW-0547">Nucleotide-binding</keyword>
<dbReference type="PANTHER" id="PTHR24223:SF415">
    <property type="entry name" value="FI20190P1"/>
    <property type="match status" value="1"/>
</dbReference>
<dbReference type="Pfam" id="PF00664">
    <property type="entry name" value="ABC_membrane"/>
    <property type="match status" value="2"/>
</dbReference>
<dbReference type="CDD" id="cd03250">
    <property type="entry name" value="ABCC_MRP_domain1"/>
    <property type="match status" value="1"/>
</dbReference>
<name>A0AAD4R8I0_9BILA</name>
<keyword evidence="8 13" id="KW-1133">Transmembrane helix</keyword>
<dbReference type="PROSITE" id="PS00211">
    <property type="entry name" value="ABC_TRANSPORTER_1"/>
    <property type="match status" value="1"/>
</dbReference>
<feature type="transmembrane region" description="Helical" evidence="13">
    <location>
        <begin position="1036"/>
        <end position="1056"/>
    </location>
</feature>
<dbReference type="FunFam" id="1.20.1560.10:FF:000001">
    <property type="entry name" value="ATP-binding cassette subfamily C member 1"/>
    <property type="match status" value="1"/>
</dbReference>
<feature type="transmembrane region" description="Helical" evidence="13">
    <location>
        <begin position="1007"/>
        <end position="1030"/>
    </location>
</feature>
<dbReference type="InterPro" id="IPR036640">
    <property type="entry name" value="ABC1_TM_sf"/>
</dbReference>
<gene>
    <name evidence="16" type="ORF">DdX_06947</name>
</gene>
<evidence type="ECO:0000256" key="7">
    <source>
        <dbReference type="ARBA" id="ARBA00022840"/>
    </source>
</evidence>
<dbReference type="InterPro" id="IPR003593">
    <property type="entry name" value="AAA+_ATPase"/>
</dbReference>
<evidence type="ECO:0000256" key="10">
    <source>
        <dbReference type="ARBA" id="ARBA00024220"/>
    </source>
</evidence>
<keyword evidence="3" id="KW-0813">Transport</keyword>
<dbReference type="GO" id="GO:0016887">
    <property type="term" value="F:ATP hydrolysis activity"/>
    <property type="evidence" value="ECO:0007669"/>
    <property type="project" value="InterPro"/>
</dbReference>
<dbReference type="PROSITE" id="PS50929">
    <property type="entry name" value="ABC_TM1F"/>
    <property type="match status" value="3"/>
</dbReference>
<dbReference type="Proteomes" id="UP001201812">
    <property type="component" value="Unassembled WGS sequence"/>
</dbReference>
<evidence type="ECO:0000256" key="3">
    <source>
        <dbReference type="ARBA" id="ARBA00022448"/>
    </source>
</evidence>
<feature type="transmembrane region" description="Helical" evidence="13">
    <location>
        <begin position="1121"/>
        <end position="1143"/>
    </location>
</feature>
<dbReference type="InterPro" id="IPR050173">
    <property type="entry name" value="ABC_transporter_C-like"/>
</dbReference>
<comment type="catalytic activity">
    <reaction evidence="11">
        <text>leukotriene C4(in) + ATP + H2O = leukotriene C4(out) + ADP + phosphate + H(+)</text>
        <dbReference type="Rhea" id="RHEA:38963"/>
        <dbReference type="ChEBI" id="CHEBI:15377"/>
        <dbReference type="ChEBI" id="CHEBI:15378"/>
        <dbReference type="ChEBI" id="CHEBI:30616"/>
        <dbReference type="ChEBI" id="CHEBI:43474"/>
        <dbReference type="ChEBI" id="CHEBI:57973"/>
        <dbReference type="ChEBI" id="CHEBI:456216"/>
    </reaction>
    <physiologicalReaction direction="left-to-right" evidence="11">
        <dbReference type="Rhea" id="RHEA:38964"/>
    </physiologicalReaction>
</comment>
<feature type="region of interest" description="Disordered" evidence="12">
    <location>
        <begin position="814"/>
        <end position="869"/>
    </location>
</feature>
<keyword evidence="5" id="KW-0677">Repeat</keyword>
<feature type="transmembrane region" description="Helical" evidence="13">
    <location>
        <begin position="196"/>
        <end position="218"/>
    </location>
</feature>
<dbReference type="InterPro" id="IPR011527">
    <property type="entry name" value="ABC1_TM_dom"/>
</dbReference>
<keyword evidence="9 13" id="KW-0472">Membrane</keyword>
<comment type="subcellular location">
    <subcellularLocation>
        <location evidence="1">Endomembrane system</location>
        <topology evidence="1">Multi-pass membrane protein</topology>
    </subcellularLocation>
</comment>
<protein>
    <recommendedName>
        <fullName evidence="10">ABC-type glutathione-S-conjugate transporter</fullName>
        <ecNumber evidence="10">7.6.2.3</ecNumber>
    </recommendedName>
</protein>
<evidence type="ECO:0000256" key="4">
    <source>
        <dbReference type="ARBA" id="ARBA00022692"/>
    </source>
</evidence>
<feature type="compositionally biased region" description="Polar residues" evidence="12">
    <location>
        <begin position="814"/>
        <end position="823"/>
    </location>
</feature>
<accession>A0AAD4R8I0</accession>
<organism evidence="16 17">
    <name type="scientific">Ditylenchus destructor</name>
    <dbReference type="NCBI Taxonomy" id="166010"/>
    <lineage>
        <taxon>Eukaryota</taxon>
        <taxon>Metazoa</taxon>
        <taxon>Ecdysozoa</taxon>
        <taxon>Nematoda</taxon>
        <taxon>Chromadorea</taxon>
        <taxon>Rhabditida</taxon>
        <taxon>Tylenchina</taxon>
        <taxon>Tylenchomorpha</taxon>
        <taxon>Sphaerularioidea</taxon>
        <taxon>Anguinidae</taxon>
        <taxon>Anguininae</taxon>
        <taxon>Ditylenchus</taxon>
    </lineage>
</organism>
<feature type="domain" description="ABC transmembrane type-1" evidence="15">
    <location>
        <begin position="364"/>
        <end position="487"/>
    </location>
</feature>
<dbReference type="InterPro" id="IPR003439">
    <property type="entry name" value="ABC_transporter-like_ATP-bd"/>
</dbReference>
<dbReference type="EMBL" id="JAKKPZ010000009">
    <property type="protein sequence ID" value="KAI1717212.1"/>
    <property type="molecule type" value="Genomic_DNA"/>
</dbReference>
<dbReference type="InterPro" id="IPR017871">
    <property type="entry name" value="ABC_transporter-like_CS"/>
</dbReference>
<comment type="caution">
    <text evidence="16">The sequence shown here is derived from an EMBL/GenBank/DDBJ whole genome shotgun (WGS) entry which is preliminary data.</text>
</comment>
<dbReference type="SUPFAM" id="SSF52540">
    <property type="entry name" value="P-loop containing nucleoside triphosphate hydrolases"/>
    <property type="match status" value="2"/>
</dbReference>
<dbReference type="CDD" id="cd18595">
    <property type="entry name" value="ABC_6TM_MRP1_2_3_6_D1_like"/>
    <property type="match status" value="1"/>
</dbReference>
<evidence type="ECO:0000256" key="6">
    <source>
        <dbReference type="ARBA" id="ARBA00022741"/>
    </source>
</evidence>
<sequence>MESKDDDYYYDYYEYGDFFSNAPAKFCGDPLWIEQKFGRWAPTNSSSLPVFSLCFQHAVLAEIPVVFFLISFPALCIQLRIGRGTGTELPYDNWASITHGLTAILIGDKGFILYRSFYEWLWLHEAVPIIEFLYPALNILTLAGMLWAGERCRKRGLVGPGIIYCTWLLFVVTGIPEFYAWIAFGTNPKTVNDIDFYRYVAYLVWFPLVCLQFLMHFITGSIPQRFPKNESPEYRVSFISRQFFLWFNKLVSRGNKKPLTVDDIFTMDPSMRAKALYEQWTVIWEQQLKVYESRKQSKTFRCHHYSQLDDNMETDKQPLLLVADHNHGYGATDFDSKNVDNVNNNVEPPSIIRVLWTLFKWDFIGATVVKLFSDLLQFANPLLLSELIAFTEDRNAAWWYGYFIAFALFIASELRSIFLNNYFNLMNSAGVEIQSVLTSAVYAKTLRLSNAARQSRTIGEIVNLMAIDVERFQMITPQVQQFWSSPLQVLNGIRVIKLYAWEVPMMNMIDEVRHREVRLIRQTYLLRICTEVLNISSPFLVAIATFALYTLSSPDHQLTPQIAFVSLTLFNQLRMPMITVAELIGQTIQAIVSNKRLKSFMVEEEMDDTAVERDIYPDYERSVDVEFASFDYRSDKELQSVREAYVVGAQHIRHPYILNDIQLHIKRGTLVTVVGQVGAGKSSLLLALLGEMRKIYGYVGIRGSVAYCPQQGWIQNRTVRSNILFDIDGSERKFDADLYEKVLEACALKPDLAILPNGEKGINLSGGQKARISLARALYSQADVYLLDDPLSAVDAILDNPETARKIVFLEQSESSKGSTENGNADHESSSSSEGASIRSRRKSKVSTTKSQLSRDEKKRAGTKMMKDETVETGRVKPSVYFGYFSAMKWYLFAGFIIFITLNSAFSVLNNFWLSDWSDDNSPLADPNQKPMSVGLRLAMYALFGFLGVISLSIASVCQILGSVNASLRLHYPLLYRLMRSPISFYDTTPLGRVLNRFGKEFDTIDLRLAVSIRFLMVALLMLMQVMVIIVISTPLFILIDIPITIVYILILRYFISTSRQLQRLTSITRSPLYATFTETIQGVTSIRAYGVSARFFDEFCNKIDTHLGCRYFSLVANRWLGIRLELIGNLVILSSAMLAVASKGWGSITAGIIGLSVSKSLEITFMLSFLVRQISDVETNIVSMERIKEYTELPEEAEWTSKDLARKPPRNWPQSGEIVIQNLSCRYRPELKLSLRNISANIRSREKIGIVGRTGSGKTSLALSLFRMIEPAEGRIIMDDIDISAIGLHELRSKITVIPQLC</sequence>